<reference evidence="2 3" key="1">
    <citation type="submission" date="2019-12" db="EMBL/GenBank/DDBJ databases">
        <title>Genomic-based taxomic classification of the family Erythrobacteraceae.</title>
        <authorList>
            <person name="Xu L."/>
        </authorList>
    </citation>
    <scope>NUCLEOTIDE SEQUENCE [LARGE SCALE GENOMIC DNA]</scope>
    <source>
        <strain evidence="2 3">KCTC 42453</strain>
    </source>
</reference>
<accession>A0A845B1Q0</accession>
<keyword evidence="1" id="KW-1133">Transmembrane helix</keyword>
<protein>
    <submittedName>
        <fullName evidence="2">DUF1109 family protein</fullName>
    </submittedName>
</protein>
<dbReference type="RefSeq" id="WP_160754970.1">
    <property type="nucleotide sequence ID" value="NZ_WTYL01000001.1"/>
</dbReference>
<feature type="transmembrane region" description="Helical" evidence="1">
    <location>
        <begin position="94"/>
        <end position="114"/>
    </location>
</feature>
<comment type="caution">
    <text evidence="2">The sequence shown here is derived from an EMBL/GenBank/DDBJ whole genome shotgun (WGS) entry which is preliminary data.</text>
</comment>
<gene>
    <name evidence="2" type="ORF">GRI65_02665</name>
</gene>
<feature type="transmembrane region" description="Helical" evidence="1">
    <location>
        <begin position="60"/>
        <end position="82"/>
    </location>
</feature>
<proteinExistence type="predicted"/>
<keyword evidence="1" id="KW-0472">Membrane</keyword>
<dbReference type="Pfam" id="PF06532">
    <property type="entry name" value="NrsF"/>
    <property type="match status" value="1"/>
</dbReference>
<dbReference type="Proteomes" id="UP000431922">
    <property type="component" value="Unassembled WGS sequence"/>
</dbReference>
<sequence length="214" mass="22166">MPTDNQDFIEGLVGDLRPHQPLTLRRGLAIAVGSTALTVGIMALLAGLRSDVMTGHFNPVFLLATGLFLMLGVAATFAVISMSRPQVGNTHGGWMWAAAMAALLPVSAGVLGVADHGSAFFQSQPAQGIGCLVNGSLLGLITGGALTLWLRRGAPTSPQQAGLLTGLAAGSVGIFAYSLHCPYDDLYHIGIWHSLAVAASALAGRIFVPALIRW</sequence>
<evidence type="ECO:0000313" key="2">
    <source>
        <dbReference type="EMBL" id="MXP43357.1"/>
    </source>
</evidence>
<dbReference type="InterPro" id="IPR009495">
    <property type="entry name" value="NrsF"/>
</dbReference>
<feature type="transmembrane region" description="Helical" evidence="1">
    <location>
        <begin position="161"/>
        <end position="179"/>
    </location>
</feature>
<evidence type="ECO:0000256" key="1">
    <source>
        <dbReference type="SAM" id="Phobius"/>
    </source>
</evidence>
<organism evidence="2 3">
    <name type="scientific">Allopontixanthobacter sediminis</name>
    <dbReference type="NCBI Taxonomy" id="1689985"/>
    <lineage>
        <taxon>Bacteria</taxon>
        <taxon>Pseudomonadati</taxon>
        <taxon>Pseudomonadota</taxon>
        <taxon>Alphaproteobacteria</taxon>
        <taxon>Sphingomonadales</taxon>
        <taxon>Erythrobacteraceae</taxon>
        <taxon>Allopontixanthobacter</taxon>
    </lineage>
</organism>
<evidence type="ECO:0000313" key="3">
    <source>
        <dbReference type="Proteomes" id="UP000431922"/>
    </source>
</evidence>
<keyword evidence="3" id="KW-1185">Reference proteome</keyword>
<feature type="transmembrane region" description="Helical" evidence="1">
    <location>
        <begin position="126"/>
        <end position="149"/>
    </location>
</feature>
<feature type="transmembrane region" description="Helical" evidence="1">
    <location>
        <begin position="27"/>
        <end position="48"/>
    </location>
</feature>
<keyword evidence="1" id="KW-0812">Transmembrane</keyword>
<dbReference type="OrthoDB" id="7390889at2"/>
<dbReference type="AlphaFoldDB" id="A0A845B1Q0"/>
<feature type="transmembrane region" description="Helical" evidence="1">
    <location>
        <begin position="191"/>
        <end position="212"/>
    </location>
</feature>
<name>A0A845B1Q0_9SPHN</name>
<dbReference type="EMBL" id="WTYL01000001">
    <property type="protein sequence ID" value="MXP43357.1"/>
    <property type="molecule type" value="Genomic_DNA"/>
</dbReference>